<evidence type="ECO:0000313" key="3">
    <source>
        <dbReference type="Proteomes" id="UP001169066"/>
    </source>
</evidence>
<evidence type="ECO:0000313" key="2">
    <source>
        <dbReference type="EMBL" id="MDM5263080.1"/>
    </source>
</evidence>
<evidence type="ECO:0000256" key="1">
    <source>
        <dbReference type="SAM" id="Phobius"/>
    </source>
</evidence>
<organism evidence="2 3">
    <name type="scientific">Sulfurovum xiamenensis</name>
    <dbReference type="NCBI Taxonomy" id="3019066"/>
    <lineage>
        <taxon>Bacteria</taxon>
        <taxon>Pseudomonadati</taxon>
        <taxon>Campylobacterota</taxon>
        <taxon>Epsilonproteobacteria</taxon>
        <taxon>Campylobacterales</taxon>
        <taxon>Sulfurovaceae</taxon>
        <taxon>Sulfurovum</taxon>
    </lineage>
</organism>
<keyword evidence="3" id="KW-1185">Reference proteome</keyword>
<dbReference type="SUPFAM" id="SSF54523">
    <property type="entry name" value="Pili subunits"/>
    <property type="match status" value="1"/>
</dbReference>
<dbReference type="Proteomes" id="UP001169066">
    <property type="component" value="Unassembled WGS sequence"/>
</dbReference>
<keyword evidence="1" id="KW-1133">Transmembrane helix</keyword>
<gene>
    <name evidence="2" type="ORF">PF327_02610</name>
</gene>
<dbReference type="EMBL" id="JAQIBC010000001">
    <property type="protein sequence ID" value="MDM5263080.1"/>
    <property type="molecule type" value="Genomic_DNA"/>
</dbReference>
<dbReference type="Gene3D" id="3.30.700.10">
    <property type="entry name" value="Glycoprotein, Type 4 Pilin"/>
    <property type="match status" value="1"/>
</dbReference>
<dbReference type="InterPro" id="IPR045584">
    <property type="entry name" value="Pilin-like"/>
</dbReference>
<accession>A0ABT7QPP8</accession>
<feature type="transmembrane region" description="Helical" evidence="1">
    <location>
        <begin position="16"/>
        <end position="38"/>
    </location>
</feature>
<keyword evidence="1" id="KW-0472">Membrane</keyword>
<dbReference type="RefSeq" id="WP_289401207.1">
    <property type="nucleotide sequence ID" value="NZ_JAQIBC010000001.1"/>
</dbReference>
<comment type="caution">
    <text evidence="2">The sequence shown here is derived from an EMBL/GenBank/DDBJ whole genome shotgun (WGS) entry which is preliminary data.</text>
</comment>
<reference evidence="2" key="1">
    <citation type="submission" date="2023-01" db="EMBL/GenBank/DDBJ databases">
        <title>Sulfurovum sp. XTW-4 genome assembly.</title>
        <authorList>
            <person name="Wang J."/>
        </authorList>
    </citation>
    <scope>NUCLEOTIDE SEQUENCE</scope>
    <source>
        <strain evidence="2">XTW-4</strain>
    </source>
</reference>
<sequence>MNTYHKNNTVSTMRTGWTILELIFILIVIGILAAIAVSKLTATRDDAKLSVDVSNMNVCIRSVAAHYTATGVMDINIAPCNGINCYTIDIDGSNMNVGINTSAPNYCDDIENVGGHLIHNYQFAGTSIQR</sequence>
<keyword evidence="1" id="KW-0812">Transmembrane</keyword>
<protein>
    <submittedName>
        <fullName evidence="2">Type II secretion system protein</fullName>
    </submittedName>
</protein>
<name>A0ABT7QPP8_9BACT</name>
<proteinExistence type="predicted"/>